<dbReference type="NCBIfam" id="TIGR02037">
    <property type="entry name" value="degP_htrA_DO"/>
    <property type="match status" value="1"/>
</dbReference>
<dbReference type="SMART" id="SM00228">
    <property type="entry name" value="PDZ"/>
    <property type="match status" value="2"/>
</dbReference>
<organism evidence="16">
    <name type="scientific">marine sediment metagenome</name>
    <dbReference type="NCBI Taxonomy" id="412755"/>
    <lineage>
        <taxon>unclassified sequences</taxon>
        <taxon>metagenomes</taxon>
        <taxon>ecological metagenomes</taxon>
    </lineage>
</organism>
<comment type="catalytic activity">
    <reaction evidence="1">
        <text>Acts on substrates that are at least partially unfolded. The cleavage site P1 residue is normally between a pair of hydrophobic residues, such as Val-|-Val.</text>
        <dbReference type="EC" id="3.4.21.107"/>
    </reaction>
</comment>
<evidence type="ECO:0000256" key="3">
    <source>
        <dbReference type="ARBA" id="ARBA00010541"/>
    </source>
</evidence>
<keyword evidence="14" id="KW-1133">Transmembrane helix</keyword>
<evidence type="ECO:0000256" key="13">
    <source>
        <dbReference type="ARBA" id="ARBA00032850"/>
    </source>
</evidence>
<dbReference type="InterPro" id="IPR009003">
    <property type="entry name" value="Peptidase_S1_PA"/>
</dbReference>
<dbReference type="PRINTS" id="PR00834">
    <property type="entry name" value="PROTEASES2C"/>
</dbReference>
<dbReference type="EMBL" id="LAZR01016146">
    <property type="protein sequence ID" value="KKM05762.1"/>
    <property type="molecule type" value="Genomic_DNA"/>
</dbReference>
<dbReference type="Pfam" id="PF13365">
    <property type="entry name" value="Trypsin_2"/>
    <property type="match status" value="1"/>
</dbReference>
<evidence type="ECO:0000256" key="4">
    <source>
        <dbReference type="ARBA" id="ARBA00013035"/>
    </source>
</evidence>
<dbReference type="PANTHER" id="PTHR22939:SF130">
    <property type="entry name" value="PERIPLASMIC SERINE ENDOPROTEASE DEGP-LIKE-RELATED"/>
    <property type="match status" value="1"/>
</dbReference>
<keyword evidence="14" id="KW-0472">Membrane</keyword>
<evidence type="ECO:0000256" key="7">
    <source>
        <dbReference type="ARBA" id="ARBA00022729"/>
    </source>
</evidence>
<dbReference type="Gene3D" id="2.30.42.10">
    <property type="match status" value="2"/>
</dbReference>
<dbReference type="InterPro" id="IPR001478">
    <property type="entry name" value="PDZ"/>
</dbReference>
<keyword evidence="10" id="KW-0378">Hydrolase</keyword>
<dbReference type="Gene3D" id="2.40.10.120">
    <property type="match status" value="1"/>
</dbReference>
<comment type="similarity">
    <text evidence="3">Belongs to the peptidase S1C family.</text>
</comment>
<keyword evidence="9" id="KW-0574">Periplasm</keyword>
<sequence>MNINKNSIKNKGLKASMIVMIFIGFFVVTNYMLLPDIEAKTEASLIAPGSFSDLAARVSPAVVNIRTVKTIKGGGRVFRQFRPGPHRKDDPFREFYDKFFGEPNQREFKQRSLGSGFVIDKKGFIVTNNHVIENADKIKVKLKDGKEFDAEVVGRDPNTDLALIKIESPNSLPVIELGDSNALKVGEWVVAIGSPFGLEHTVTAGIVSAKGRVIGSGPYDDFIQTDASINPGNSGGPLINMAGKVVGINTAIIASGQGIGFAVPINMAKRIIEQLKESGEVSRGWLGVGIQPLSDEMAEYYGIEDGKGVLVVDAFPDDPAYKAGIRSKDIIIELNGIKVNDARDLTRKIADIPVGSTAEIKVLREGKAKTFEVVIAKRDDIKISAEGPRKEQESELGIRVSKITPEMAQRFGIKEAEGVLVLGVEEESKVAEAGVLVGDIIKEINHRPVNTVEEYNSAVNKIDKGDVISLFIWRRNAGFLIVKLTK</sequence>
<evidence type="ECO:0000256" key="10">
    <source>
        <dbReference type="ARBA" id="ARBA00022801"/>
    </source>
</evidence>
<evidence type="ECO:0000256" key="9">
    <source>
        <dbReference type="ARBA" id="ARBA00022764"/>
    </source>
</evidence>
<accession>A0A0F9HRB6</accession>
<protein>
    <recommendedName>
        <fullName evidence="5">Probable periplasmic serine endoprotease DegP-like</fullName>
        <ecNumber evidence="4">3.4.21.107</ecNumber>
    </recommendedName>
    <alternativeName>
        <fullName evidence="13">Protease Do</fullName>
    </alternativeName>
</protein>
<dbReference type="SUPFAM" id="SSF50494">
    <property type="entry name" value="Trypsin-like serine proteases"/>
    <property type="match status" value="1"/>
</dbReference>
<reference evidence="16" key="1">
    <citation type="journal article" date="2015" name="Nature">
        <title>Complex archaea that bridge the gap between prokaryotes and eukaryotes.</title>
        <authorList>
            <person name="Spang A."/>
            <person name="Saw J.H."/>
            <person name="Jorgensen S.L."/>
            <person name="Zaremba-Niedzwiedzka K."/>
            <person name="Martijn J."/>
            <person name="Lind A.E."/>
            <person name="van Eijk R."/>
            <person name="Schleper C."/>
            <person name="Guy L."/>
            <person name="Ettema T.J."/>
        </authorList>
    </citation>
    <scope>NUCLEOTIDE SEQUENCE</scope>
</reference>
<dbReference type="InterPro" id="IPR036034">
    <property type="entry name" value="PDZ_sf"/>
</dbReference>
<keyword evidence="7" id="KW-0732">Signal</keyword>
<evidence type="ECO:0000259" key="15">
    <source>
        <dbReference type="PROSITE" id="PS50106"/>
    </source>
</evidence>
<dbReference type="EC" id="3.4.21.107" evidence="4"/>
<keyword evidence="14" id="KW-0812">Transmembrane</keyword>
<dbReference type="SUPFAM" id="SSF50156">
    <property type="entry name" value="PDZ domain-like"/>
    <property type="match status" value="2"/>
</dbReference>
<evidence type="ECO:0000313" key="16">
    <source>
        <dbReference type="EMBL" id="KKM05762.1"/>
    </source>
</evidence>
<evidence type="ECO:0000256" key="6">
    <source>
        <dbReference type="ARBA" id="ARBA00022670"/>
    </source>
</evidence>
<dbReference type="GO" id="GO:0030313">
    <property type="term" value="C:cell envelope"/>
    <property type="evidence" value="ECO:0007669"/>
    <property type="project" value="UniProtKB-SubCell"/>
</dbReference>
<keyword evidence="6" id="KW-0645">Protease</keyword>
<dbReference type="Pfam" id="PF13180">
    <property type="entry name" value="PDZ_2"/>
    <property type="match status" value="2"/>
</dbReference>
<keyword evidence="8" id="KW-0677">Repeat</keyword>
<evidence type="ECO:0000256" key="11">
    <source>
        <dbReference type="ARBA" id="ARBA00022825"/>
    </source>
</evidence>
<evidence type="ECO:0000256" key="8">
    <source>
        <dbReference type="ARBA" id="ARBA00022737"/>
    </source>
</evidence>
<dbReference type="InterPro" id="IPR001940">
    <property type="entry name" value="Peptidase_S1C"/>
</dbReference>
<dbReference type="CDD" id="cd10839">
    <property type="entry name" value="cpPDZ1_DegP-like"/>
    <property type="match status" value="1"/>
</dbReference>
<name>A0A0F9HRB6_9ZZZZ</name>
<proteinExistence type="inferred from homology"/>
<evidence type="ECO:0000256" key="12">
    <source>
        <dbReference type="ARBA" id="ARBA00023016"/>
    </source>
</evidence>
<dbReference type="AlphaFoldDB" id="A0A0F9HRB6"/>
<evidence type="ECO:0000256" key="14">
    <source>
        <dbReference type="SAM" id="Phobius"/>
    </source>
</evidence>
<dbReference type="PROSITE" id="PS50106">
    <property type="entry name" value="PDZ"/>
    <property type="match status" value="1"/>
</dbReference>
<dbReference type="PANTHER" id="PTHR22939">
    <property type="entry name" value="SERINE PROTEASE FAMILY S1C HTRA-RELATED"/>
    <property type="match status" value="1"/>
</dbReference>
<dbReference type="FunFam" id="2.40.10.120:FF:000007">
    <property type="entry name" value="Periplasmic serine endoprotease DegP-like"/>
    <property type="match status" value="1"/>
</dbReference>
<evidence type="ECO:0000256" key="1">
    <source>
        <dbReference type="ARBA" id="ARBA00001772"/>
    </source>
</evidence>
<evidence type="ECO:0000256" key="5">
    <source>
        <dbReference type="ARBA" id="ARBA00013958"/>
    </source>
</evidence>
<dbReference type="GO" id="GO:0004252">
    <property type="term" value="F:serine-type endopeptidase activity"/>
    <property type="evidence" value="ECO:0007669"/>
    <property type="project" value="InterPro"/>
</dbReference>
<comment type="caution">
    <text evidence="16">The sequence shown here is derived from an EMBL/GenBank/DDBJ whole genome shotgun (WGS) entry which is preliminary data.</text>
</comment>
<keyword evidence="12" id="KW-0346">Stress response</keyword>
<dbReference type="InterPro" id="IPR011782">
    <property type="entry name" value="Pept_S1C_Do"/>
</dbReference>
<feature type="domain" description="PDZ" evidence="15">
    <location>
        <begin position="271"/>
        <end position="348"/>
    </location>
</feature>
<keyword evidence="11" id="KW-0720">Serine protease</keyword>
<feature type="transmembrane region" description="Helical" evidence="14">
    <location>
        <begin position="12"/>
        <end position="34"/>
    </location>
</feature>
<evidence type="ECO:0000256" key="2">
    <source>
        <dbReference type="ARBA" id="ARBA00004418"/>
    </source>
</evidence>
<comment type="subcellular location">
    <subcellularLocation>
        <location evidence="2">Periplasm</location>
    </subcellularLocation>
</comment>
<dbReference type="GO" id="GO:0006508">
    <property type="term" value="P:proteolysis"/>
    <property type="evidence" value="ECO:0007669"/>
    <property type="project" value="UniProtKB-KW"/>
</dbReference>
<gene>
    <name evidence="16" type="ORF">LCGC14_1750820</name>
</gene>